<organism evidence="12 13">
    <name type="scientific">Candidatus Pullibacteroides excrementavium</name>
    <dbReference type="NCBI Taxonomy" id="2840905"/>
    <lineage>
        <taxon>Bacteria</taxon>
        <taxon>Pseudomonadati</taxon>
        <taxon>Bacteroidota</taxon>
        <taxon>Bacteroidia</taxon>
        <taxon>Bacteroidales</taxon>
        <taxon>Candidatus Pullibacteroides</taxon>
    </lineage>
</organism>
<dbReference type="InterPro" id="IPR036043">
    <property type="entry name" value="Phosphoglycerate_kinase_sf"/>
</dbReference>
<dbReference type="EMBL" id="JADIMZ010000007">
    <property type="protein sequence ID" value="MBO8431752.1"/>
    <property type="molecule type" value="Genomic_DNA"/>
</dbReference>
<evidence type="ECO:0000256" key="8">
    <source>
        <dbReference type="ARBA" id="ARBA00022777"/>
    </source>
</evidence>
<dbReference type="EC" id="2.7.2.3" evidence="4 11"/>
<gene>
    <name evidence="12" type="primary">pgk</name>
    <name evidence="12" type="ORF">IAB08_00450</name>
</gene>
<keyword evidence="8 11" id="KW-0418">Kinase</keyword>
<keyword evidence="9" id="KW-0067">ATP-binding</keyword>
<protein>
    <recommendedName>
        <fullName evidence="5 11">Phosphoglycerate kinase</fullName>
        <ecNumber evidence="4 11">2.7.2.3</ecNumber>
    </recommendedName>
</protein>
<evidence type="ECO:0000256" key="9">
    <source>
        <dbReference type="ARBA" id="ARBA00022840"/>
    </source>
</evidence>
<evidence type="ECO:0000256" key="5">
    <source>
        <dbReference type="ARBA" id="ARBA00016471"/>
    </source>
</evidence>
<dbReference type="InterPro" id="IPR001576">
    <property type="entry name" value="Phosphoglycerate_kinase"/>
</dbReference>
<dbReference type="GO" id="GO:0006094">
    <property type="term" value="P:gluconeogenesis"/>
    <property type="evidence" value="ECO:0007669"/>
    <property type="project" value="TreeGrafter"/>
</dbReference>
<evidence type="ECO:0000256" key="11">
    <source>
        <dbReference type="RuleBase" id="RU000532"/>
    </source>
</evidence>
<evidence type="ECO:0000313" key="12">
    <source>
        <dbReference type="EMBL" id="MBO8431752.1"/>
    </source>
</evidence>
<comment type="pathway">
    <text evidence="2">Carbohydrate degradation; glycolysis; pyruvate from D-glyceraldehyde 3-phosphate: step 2/5.</text>
</comment>
<dbReference type="GO" id="GO:0005524">
    <property type="term" value="F:ATP binding"/>
    <property type="evidence" value="ECO:0007669"/>
    <property type="project" value="UniProtKB-KW"/>
</dbReference>
<evidence type="ECO:0000256" key="6">
    <source>
        <dbReference type="ARBA" id="ARBA00022679"/>
    </source>
</evidence>
<dbReference type="GO" id="GO:0005829">
    <property type="term" value="C:cytosol"/>
    <property type="evidence" value="ECO:0007669"/>
    <property type="project" value="TreeGrafter"/>
</dbReference>
<dbReference type="PROSITE" id="PS00111">
    <property type="entry name" value="PGLYCERATE_KINASE"/>
    <property type="match status" value="1"/>
</dbReference>
<dbReference type="PANTHER" id="PTHR11406:SF23">
    <property type="entry name" value="PHOSPHOGLYCERATE KINASE 1, CHLOROPLASTIC-RELATED"/>
    <property type="match status" value="1"/>
</dbReference>
<dbReference type="GO" id="GO:0043531">
    <property type="term" value="F:ADP binding"/>
    <property type="evidence" value="ECO:0007669"/>
    <property type="project" value="TreeGrafter"/>
</dbReference>
<dbReference type="PANTHER" id="PTHR11406">
    <property type="entry name" value="PHOSPHOGLYCERATE KINASE"/>
    <property type="match status" value="1"/>
</dbReference>
<feature type="non-terminal residue" evidence="12">
    <location>
        <position position="198"/>
    </location>
</feature>
<accession>A0A9D9H159</accession>
<comment type="similarity">
    <text evidence="3 11">Belongs to the phosphoglycerate kinase family.</text>
</comment>
<name>A0A9D9H159_9BACT</name>
<evidence type="ECO:0000256" key="1">
    <source>
        <dbReference type="ARBA" id="ARBA00000642"/>
    </source>
</evidence>
<keyword evidence="7" id="KW-0547">Nucleotide-binding</keyword>
<dbReference type="AlphaFoldDB" id="A0A9D9H159"/>
<reference evidence="12" key="2">
    <citation type="journal article" date="2021" name="PeerJ">
        <title>Extensive microbial diversity within the chicken gut microbiome revealed by metagenomics and culture.</title>
        <authorList>
            <person name="Gilroy R."/>
            <person name="Ravi A."/>
            <person name="Getino M."/>
            <person name="Pursley I."/>
            <person name="Horton D.L."/>
            <person name="Alikhan N.F."/>
            <person name="Baker D."/>
            <person name="Gharbi K."/>
            <person name="Hall N."/>
            <person name="Watson M."/>
            <person name="Adriaenssens E.M."/>
            <person name="Foster-Nyarko E."/>
            <person name="Jarju S."/>
            <person name="Secka A."/>
            <person name="Antonio M."/>
            <person name="Oren A."/>
            <person name="Chaudhuri R.R."/>
            <person name="La Ragione R."/>
            <person name="Hildebrand F."/>
            <person name="Pallen M.J."/>
        </authorList>
    </citation>
    <scope>NUCLEOTIDE SEQUENCE</scope>
    <source>
        <strain evidence="12">2889</strain>
    </source>
</reference>
<proteinExistence type="inferred from homology"/>
<sequence length="198" mass="21790">MKTIKDVNFKDKKVLVRCDFNVPVKEGVITDDTRIRESLPTIEKLLADGASVILMSHLGRPAGTGFEAEYSLAPVAQRLSELLGRKVLFSNDVFTEVTVSMARDLKPGEVLLLENLRFIKGETKGDEGFASYLASLGNVYVNDAFGTAHRAHSSTAIIAKFFPNDKYFGFLMAHEITNLEKLLHSAEHPYTAVIGGSK</sequence>
<dbReference type="PRINTS" id="PR00477">
    <property type="entry name" value="PHGLYCKINASE"/>
</dbReference>
<reference evidence="12" key="1">
    <citation type="submission" date="2020-10" db="EMBL/GenBank/DDBJ databases">
        <authorList>
            <person name="Gilroy R."/>
        </authorList>
    </citation>
    <scope>NUCLEOTIDE SEQUENCE</scope>
    <source>
        <strain evidence="12">2889</strain>
    </source>
</reference>
<dbReference type="InterPro" id="IPR015824">
    <property type="entry name" value="Phosphoglycerate_kinase_N"/>
</dbReference>
<keyword evidence="10" id="KW-0324">Glycolysis</keyword>
<dbReference type="FunFam" id="3.40.50.1260:FF:000006">
    <property type="entry name" value="Phosphoglycerate kinase"/>
    <property type="match status" value="1"/>
</dbReference>
<evidence type="ECO:0000256" key="10">
    <source>
        <dbReference type="ARBA" id="ARBA00023152"/>
    </source>
</evidence>
<comment type="caution">
    <text evidence="12">The sequence shown here is derived from an EMBL/GenBank/DDBJ whole genome shotgun (WGS) entry which is preliminary data.</text>
</comment>
<dbReference type="Gene3D" id="3.40.50.1260">
    <property type="entry name" value="Phosphoglycerate kinase, N-terminal domain"/>
    <property type="match status" value="1"/>
</dbReference>
<dbReference type="GO" id="GO:0006096">
    <property type="term" value="P:glycolytic process"/>
    <property type="evidence" value="ECO:0007669"/>
    <property type="project" value="UniProtKB-KW"/>
</dbReference>
<comment type="catalytic activity">
    <reaction evidence="1 11">
        <text>(2R)-3-phosphoglycerate + ATP = (2R)-3-phospho-glyceroyl phosphate + ADP</text>
        <dbReference type="Rhea" id="RHEA:14801"/>
        <dbReference type="ChEBI" id="CHEBI:30616"/>
        <dbReference type="ChEBI" id="CHEBI:57604"/>
        <dbReference type="ChEBI" id="CHEBI:58272"/>
        <dbReference type="ChEBI" id="CHEBI:456216"/>
        <dbReference type="EC" id="2.7.2.3"/>
    </reaction>
</comment>
<evidence type="ECO:0000256" key="4">
    <source>
        <dbReference type="ARBA" id="ARBA00013061"/>
    </source>
</evidence>
<dbReference type="Proteomes" id="UP000823612">
    <property type="component" value="Unassembled WGS sequence"/>
</dbReference>
<dbReference type="SUPFAM" id="SSF53748">
    <property type="entry name" value="Phosphoglycerate kinase"/>
    <property type="match status" value="1"/>
</dbReference>
<dbReference type="Pfam" id="PF00162">
    <property type="entry name" value="PGK"/>
    <property type="match status" value="1"/>
</dbReference>
<evidence type="ECO:0000256" key="3">
    <source>
        <dbReference type="ARBA" id="ARBA00008982"/>
    </source>
</evidence>
<dbReference type="GO" id="GO:0004618">
    <property type="term" value="F:phosphoglycerate kinase activity"/>
    <property type="evidence" value="ECO:0007669"/>
    <property type="project" value="UniProtKB-EC"/>
</dbReference>
<dbReference type="InterPro" id="IPR015911">
    <property type="entry name" value="Phosphoglycerate_kinase_CS"/>
</dbReference>
<evidence type="ECO:0000313" key="13">
    <source>
        <dbReference type="Proteomes" id="UP000823612"/>
    </source>
</evidence>
<evidence type="ECO:0000256" key="2">
    <source>
        <dbReference type="ARBA" id="ARBA00004838"/>
    </source>
</evidence>
<evidence type="ECO:0000256" key="7">
    <source>
        <dbReference type="ARBA" id="ARBA00022741"/>
    </source>
</evidence>
<keyword evidence="6 11" id="KW-0808">Transferase</keyword>